<evidence type="ECO:0000313" key="2">
    <source>
        <dbReference type="Proteomes" id="UP000631114"/>
    </source>
</evidence>
<proteinExistence type="predicted"/>
<keyword evidence="2" id="KW-1185">Reference proteome</keyword>
<sequence>MKNNEGIIMDSQEDIGEFLIKHYSEKFKRVEHDINWDLIHSMPHIISEVDNVALSALRTAQEIKAAVFLLNANSSPGLDGFTGFFFHHC</sequence>
<dbReference type="OrthoDB" id="1938220at2759"/>
<name>A0A835HA34_9MAGN</name>
<dbReference type="AlphaFoldDB" id="A0A835HA34"/>
<accession>A0A835HA34</accession>
<evidence type="ECO:0000313" key="1">
    <source>
        <dbReference type="EMBL" id="KAF9595521.1"/>
    </source>
</evidence>
<organism evidence="1 2">
    <name type="scientific">Coptis chinensis</name>
    <dbReference type="NCBI Taxonomy" id="261450"/>
    <lineage>
        <taxon>Eukaryota</taxon>
        <taxon>Viridiplantae</taxon>
        <taxon>Streptophyta</taxon>
        <taxon>Embryophyta</taxon>
        <taxon>Tracheophyta</taxon>
        <taxon>Spermatophyta</taxon>
        <taxon>Magnoliopsida</taxon>
        <taxon>Ranunculales</taxon>
        <taxon>Ranunculaceae</taxon>
        <taxon>Coptidoideae</taxon>
        <taxon>Coptis</taxon>
    </lineage>
</organism>
<comment type="caution">
    <text evidence="1">The sequence shown here is derived from an EMBL/GenBank/DDBJ whole genome shotgun (WGS) entry which is preliminary data.</text>
</comment>
<dbReference type="Proteomes" id="UP000631114">
    <property type="component" value="Unassembled WGS sequence"/>
</dbReference>
<dbReference type="EMBL" id="JADFTS010000007">
    <property type="protein sequence ID" value="KAF9595521.1"/>
    <property type="molecule type" value="Genomic_DNA"/>
</dbReference>
<gene>
    <name evidence="1" type="ORF">IFM89_000609</name>
</gene>
<protein>
    <submittedName>
        <fullName evidence="1">Uncharacterized protein</fullName>
    </submittedName>
</protein>
<reference evidence="1 2" key="1">
    <citation type="submission" date="2020-10" db="EMBL/GenBank/DDBJ databases">
        <title>The Coptis chinensis genome and diversification of protoberbering-type alkaloids.</title>
        <authorList>
            <person name="Wang B."/>
            <person name="Shu S."/>
            <person name="Song C."/>
            <person name="Liu Y."/>
        </authorList>
    </citation>
    <scope>NUCLEOTIDE SEQUENCE [LARGE SCALE GENOMIC DNA]</scope>
    <source>
        <strain evidence="1">HL-2020</strain>
        <tissue evidence="1">Leaf</tissue>
    </source>
</reference>